<dbReference type="InterPro" id="IPR000838">
    <property type="entry name" value="RNA_pol_sigma70_ECF_CS"/>
</dbReference>
<feature type="domain" description="RNA polymerase sigma-70 region 2" evidence="7">
    <location>
        <begin position="23"/>
        <end position="90"/>
    </location>
</feature>
<dbReference type="SUPFAM" id="SSF88946">
    <property type="entry name" value="Sigma2 domain of RNA polymerase sigma factors"/>
    <property type="match status" value="1"/>
</dbReference>
<comment type="similarity">
    <text evidence="1 6">Belongs to the sigma-70 factor family. ECF subfamily.</text>
</comment>
<evidence type="ECO:0000256" key="1">
    <source>
        <dbReference type="ARBA" id="ARBA00010641"/>
    </source>
</evidence>
<name>A0A2W7QQJ7_9BACT</name>
<gene>
    <name evidence="9" type="ORF">LV85_02721</name>
</gene>
<keyword evidence="4 6" id="KW-0238">DNA-binding</keyword>
<dbReference type="PANTHER" id="PTHR43133:SF8">
    <property type="entry name" value="RNA POLYMERASE SIGMA FACTOR HI_1459-RELATED"/>
    <property type="match status" value="1"/>
</dbReference>
<dbReference type="GO" id="GO:0003677">
    <property type="term" value="F:DNA binding"/>
    <property type="evidence" value="ECO:0007669"/>
    <property type="project" value="UniProtKB-KW"/>
</dbReference>
<keyword evidence="2 6" id="KW-0805">Transcription regulation</keyword>
<sequence>MSEKHHLLIERIGSGDQIAFKELYDAFSARVYNTLLSYTQNEEDAEELLQDVFVKVFHESAKFRQDSSVSTWIYRIAVNRALDFKRSQQATKRKGFFYSLYKKDSGDIQYDQTDFVHPGVKLENQEDAKALFRVIETLPENQKTAFILTQIEDLNQTEAAEIMQLSRKAVESLVRRAKENLKKTLIHLYPERGEKQIKTS</sequence>
<evidence type="ECO:0000313" key="9">
    <source>
        <dbReference type="EMBL" id="PZX50614.1"/>
    </source>
</evidence>
<comment type="caution">
    <text evidence="9">The sequence shown here is derived from an EMBL/GenBank/DDBJ whole genome shotgun (WGS) entry which is preliminary data.</text>
</comment>
<feature type="domain" description="RNA polymerase sigma factor 70 region 4 type 2" evidence="8">
    <location>
        <begin position="130"/>
        <end position="181"/>
    </location>
</feature>
<dbReference type="RefSeq" id="WP_111320278.1">
    <property type="nucleotide sequence ID" value="NZ_QKZT01000011.1"/>
</dbReference>
<dbReference type="InterPro" id="IPR039425">
    <property type="entry name" value="RNA_pol_sigma-70-like"/>
</dbReference>
<dbReference type="SUPFAM" id="SSF88659">
    <property type="entry name" value="Sigma3 and sigma4 domains of RNA polymerase sigma factors"/>
    <property type="match status" value="1"/>
</dbReference>
<dbReference type="Gene3D" id="1.10.10.10">
    <property type="entry name" value="Winged helix-like DNA-binding domain superfamily/Winged helix DNA-binding domain"/>
    <property type="match status" value="1"/>
</dbReference>
<proteinExistence type="inferred from homology"/>
<keyword evidence="3 6" id="KW-0731">Sigma factor</keyword>
<dbReference type="Proteomes" id="UP000248882">
    <property type="component" value="Unassembled WGS sequence"/>
</dbReference>
<protein>
    <recommendedName>
        <fullName evidence="6">RNA polymerase sigma factor</fullName>
    </recommendedName>
</protein>
<evidence type="ECO:0000259" key="8">
    <source>
        <dbReference type="Pfam" id="PF08281"/>
    </source>
</evidence>
<dbReference type="InterPro" id="IPR013324">
    <property type="entry name" value="RNA_pol_sigma_r3/r4-like"/>
</dbReference>
<dbReference type="InterPro" id="IPR007627">
    <property type="entry name" value="RNA_pol_sigma70_r2"/>
</dbReference>
<reference evidence="9 10" key="1">
    <citation type="submission" date="2018-06" db="EMBL/GenBank/DDBJ databases">
        <title>Genomic Encyclopedia of Archaeal and Bacterial Type Strains, Phase II (KMG-II): from individual species to whole genera.</title>
        <authorList>
            <person name="Goeker M."/>
        </authorList>
    </citation>
    <scope>NUCLEOTIDE SEQUENCE [LARGE SCALE GENOMIC DNA]</scope>
    <source>
        <strain evidence="9 10">DSM 19830</strain>
    </source>
</reference>
<dbReference type="OrthoDB" id="9780326at2"/>
<evidence type="ECO:0000256" key="2">
    <source>
        <dbReference type="ARBA" id="ARBA00023015"/>
    </source>
</evidence>
<dbReference type="InterPro" id="IPR013249">
    <property type="entry name" value="RNA_pol_sigma70_r4_t2"/>
</dbReference>
<dbReference type="AlphaFoldDB" id="A0A2W7QQJ7"/>
<dbReference type="CDD" id="cd06171">
    <property type="entry name" value="Sigma70_r4"/>
    <property type="match status" value="1"/>
</dbReference>
<dbReference type="Pfam" id="PF08281">
    <property type="entry name" value="Sigma70_r4_2"/>
    <property type="match status" value="1"/>
</dbReference>
<dbReference type="GO" id="GO:0006352">
    <property type="term" value="P:DNA-templated transcription initiation"/>
    <property type="evidence" value="ECO:0007669"/>
    <property type="project" value="InterPro"/>
</dbReference>
<evidence type="ECO:0000313" key="10">
    <source>
        <dbReference type="Proteomes" id="UP000248882"/>
    </source>
</evidence>
<dbReference type="InterPro" id="IPR013325">
    <property type="entry name" value="RNA_pol_sigma_r2"/>
</dbReference>
<evidence type="ECO:0000259" key="7">
    <source>
        <dbReference type="Pfam" id="PF04542"/>
    </source>
</evidence>
<keyword evidence="10" id="KW-1185">Reference proteome</keyword>
<dbReference type="PANTHER" id="PTHR43133">
    <property type="entry name" value="RNA POLYMERASE ECF-TYPE SIGMA FACTO"/>
    <property type="match status" value="1"/>
</dbReference>
<dbReference type="EMBL" id="QKZT01000011">
    <property type="protein sequence ID" value="PZX50614.1"/>
    <property type="molecule type" value="Genomic_DNA"/>
</dbReference>
<dbReference type="InterPro" id="IPR014284">
    <property type="entry name" value="RNA_pol_sigma-70_dom"/>
</dbReference>
<dbReference type="Gene3D" id="1.10.1740.10">
    <property type="match status" value="1"/>
</dbReference>
<dbReference type="GO" id="GO:0016987">
    <property type="term" value="F:sigma factor activity"/>
    <property type="evidence" value="ECO:0007669"/>
    <property type="project" value="UniProtKB-KW"/>
</dbReference>
<evidence type="ECO:0000256" key="4">
    <source>
        <dbReference type="ARBA" id="ARBA00023125"/>
    </source>
</evidence>
<dbReference type="NCBIfam" id="TIGR02937">
    <property type="entry name" value="sigma70-ECF"/>
    <property type="match status" value="1"/>
</dbReference>
<evidence type="ECO:0000256" key="5">
    <source>
        <dbReference type="ARBA" id="ARBA00023163"/>
    </source>
</evidence>
<accession>A0A2W7QQJ7</accession>
<dbReference type="InterPro" id="IPR036388">
    <property type="entry name" value="WH-like_DNA-bd_sf"/>
</dbReference>
<evidence type="ECO:0000256" key="3">
    <source>
        <dbReference type="ARBA" id="ARBA00023082"/>
    </source>
</evidence>
<organism evidence="9 10">
    <name type="scientific">Algoriphagus chordae</name>
    <dbReference type="NCBI Taxonomy" id="237019"/>
    <lineage>
        <taxon>Bacteria</taxon>
        <taxon>Pseudomonadati</taxon>
        <taxon>Bacteroidota</taxon>
        <taxon>Cytophagia</taxon>
        <taxon>Cytophagales</taxon>
        <taxon>Cyclobacteriaceae</taxon>
        <taxon>Algoriphagus</taxon>
    </lineage>
</organism>
<keyword evidence="5 6" id="KW-0804">Transcription</keyword>
<dbReference type="PROSITE" id="PS01063">
    <property type="entry name" value="SIGMA70_ECF"/>
    <property type="match status" value="1"/>
</dbReference>
<dbReference type="Pfam" id="PF04542">
    <property type="entry name" value="Sigma70_r2"/>
    <property type="match status" value="1"/>
</dbReference>
<evidence type="ECO:0000256" key="6">
    <source>
        <dbReference type="RuleBase" id="RU000716"/>
    </source>
</evidence>